<evidence type="ECO:0000313" key="1">
    <source>
        <dbReference type="EMBL" id="CAD8426503.1"/>
    </source>
</evidence>
<protein>
    <submittedName>
        <fullName evidence="1">Uncharacterized protein</fullName>
    </submittedName>
</protein>
<reference evidence="1" key="1">
    <citation type="submission" date="2021-01" db="EMBL/GenBank/DDBJ databases">
        <authorList>
            <person name="Corre E."/>
            <person name="Pelletier E."/>
            <person name="Niang G."/>
            <person name="Scheremetjew M."/>
            <person name="Finn R."/>
            <person name="Kale V."/>
            <person name="Holt S."/>
            <person name="Cochrane G."/>
            <person name="Meng A."/>
            <person name="Brown T."/>
            <person name="Cohen L."/>
        </authorList>
    </citation>
    <scope>NUCLEOTIDE SEQUENCE</scope>
    <source>
        <strain evidence="1">CCAP1064/1</strain>
    </source>
</reference>
<accession>A0A7S0GL27</accession>
<dbReference type="AlphaFoldDB" id="A0A7S0GL27"/>
<gene>
    <name evidence="1" type="ORF">PINE0816_LOCUS22665</name>
</gene>
<proteinExistence type="predicted"/>
<organism evidence="1">
    <name type="scientific">Proboscia inermis</name>
    <dbReference type="NCBI Taxonomy" id="420281"/>
    <lineage>
        <taxon>Eukaryota</taxon>
        <taxon>Sar</taxon>
        <taxon>Stramenopiles</taxon>
        <taxon>Ochrophyta</taxon>
        <taxon>Bacillariophyta</taxon>
        <taxon>Coscinodiscophyceae</taxon>
        <taxon>Rhizosoleniophycidae</taxon>
        <taxon>Rhizosoleniales</taxon>
        <taxon>Rhizosoleniaceae</taxon>
        <taxon>Proboscia</taxon>
    </lineage>
</organism>
<dbReference type="EMBL" id="HBEL01048961">
    <property type="protein sequence ID" value="CAD8426503.1"/>
    <property type="molecule type" value="Transcribed_RNA"/>
</dbReference>
<name>A0A7S0GL27_9STRA</name>
<sequence>MLMAKQVLSGAMVARLTSNQKAVGSSPILGTPLLNAGKNELDGSFEFGKFPNGHARIPSGGFIRGTRSLFPRGEAQSGACSFDVRRWWFRRCRIASGTDLVPAR</sequence>